<evidence type="ECO:0000256" key="5">
    <source>
        <dbReference type="ARBA" id="ARBA00023136"/>
    </source>
</evidence>
<dbReference type="HOGENOM" id="CLU_044454_0_0_9"/>
<feature type="transmembrane region" description="Helical" evidence="6">
    <location>
        <begin position="286"/>
        <end position="305"/>
    </location>
</feature>
<feature type="transmembrane region" description="Helical" evidence="6">
    <location>
        <begin position="414"/>
        <end position="433"/>
    </location>
</feature>
<evidence type="ECO:0000256" key="3">
    <source>
        <dbReference type="ARBA" id="ARBA00022692"/>
    </source>
</evidence>
<sequence>MLSILGFLMVISIIVILLKGKMSPIVVLILVPLVAALIAGFGIEEIGEMVKGGIGTVQNNSILFIFSIIFFGLMSDVGVFDGMVSALVKRAGNNVVLITVATGVIATIAHLDGATATTVLVTVPAMYPIYKKMNIRPQVLILILASAMGVMNLLPWGGPVARSAVVLGMDANDLWLRLIPLQVLGVIFTLGLAAILGIIEKKKGAGISIEEATAIEIGQEDDIKGQDLKRPKLLWFNLLLTVAVIGTLVWDVMPAYLVFMIGLCLGLVINFPSLKAQDARIKAHAPAALVIAATMLAAGVMVGIMDGTGMLEAMAGSMLSIVPDFLGRYVHLVFGVIALPLGMMIGTDAYFYGLMPLVLEVGSQFGVEPFNTATTMLVGKNISLLVSPIVPATFLALGLVDLDLKDHMKFSFKWLYGMSILMLIASILIGLVHI</sequence>
<dbReference type="RefSeq" id="WP_012064316.1">
    <property type="nucleotide sequence ID" value="NC_009633.1"/>
</dbReference>
<reference evidence="9" key="1">
    <citation type="journal article" date="2016" name="Genome Announc.">
        <title>Complete genome sequence of Alkaliphilus metalliredigens strain QYMF, an alkaliphilic and metal-reducing bacterium isolated from borax-contaminated leachate ponds.</title>
        <authorList>
            <person name="Hwang C."/>
            <person name="Copeland A."/>
            <person name="Lucas S."/>
            <person name="Lapidus A."/>
            <person name="Barry K."/>
            <person name="Detter J.C."/>
            <person name="Glavina Del Rio T."/>
            <person name="Hammon N."/>
            <person name="Israni S."/>
            <person name="Dalin E."/>
            <person name="Tice H."/>
            <person name="Pitluck S."/>
            <person name="Chertkov O."/>
            <person name="Brettin T."/>
            <person name="Bruce D."/>
            <person name="Han C."/>
            <person name="Schmutz J."/>
            <person name="Larimer F."/>
            <person name="Land M.L."/>
            <person name="Hauser L."/>
            <person name="Kyrpides N."/>
            <person name="Mikhailova N."/>
            <person name="Ye Q."/>
            <person name="Zhou J."/>
            <person name="Richardson P."/>
            <person name="Fields M.W."/>
        </authorList>
    </citation>
    <scope>NUCLEOTIDE SEQUENCE [LARGE SCALE GENOMIC DNA]</scope>
    <source>
        <strain evidence="9">QYMF</strain>
    </source>
</reference>
<organism evidence="8 9">
    <name type="scientific">Alkaliphilus metalliredigens (strain QYMF)</name>
    <dbReference type="NCBI Taxonomy" id="293826"/>
    <lineage>
        <taxon>Bacteria</taxon>
        <taxon>Bacillati</taxon>
        <taxon>Bacillota</taxon>
        <taxon>Clostridia</taxon>
        <taxon>Peptostreptococcales</taxon>
        <taxon>Natronincolaceae</taxon>
        <taxon>Alkaliphilus</taxon>
    </lineage>
</organism>
<dbReference type="GO" id="GO:0015137">
    <property type="term" value="F:citrate transmembrane transporter activity"/>
    <property type="evidence" value="ECO:0007669"/>
    <property type="project" value="InterPro"/>
</dbReference>
<dbReference type="GO" id="GO:0005886">
    <property type="term" value="C:plasma membrane"/>
    <property type="evidence" value="ECO:0007669"/>
    <property type="project" value="TreeGrafter"/>
</dbReference>
<evidence type="ECO:0000256" key="1">
    <source>
        <dbReference type="ARBA" id="ARBA00004141"/>
    </source>
</evidence>
<dbReference type="Pfam" id="PF03600">
    <property type="entry name" value="CitMHS"/>
    <property type="match status" value="1"/>
</dbReference>
<dbReference type="InterPro" id="IPR014738">
    <property type="entry name" value="Citrate_transporter"/>
</dbReference>
<feature type="transmembrane region" description="Helical" evidence="6">
    <location>
        <begin position="63"/>
        <end position="88"/>
    </location>
</feature>
<keyword evidence="3 6" id="KW-0812">Transmembrane</keyword>
<accession>A6TT33</accession>
<protein>
    <submittedName>
        <fullName evidence="8">Citrate/H+ symporter, CitMHS family</fullName>
    </submittedName>
</protein>
<keyword evidence="4 6" id="KW-1133">Transmembrane helix</keyword>
<feature type="transmembrane region" description="Helical" evidence="6">
    <location>
        <begin position="382"/>
        <end position="402"/>
    </location>
</feature>
<dbReference type="STRING" id="293826.Amet_3213"/>
<dbReference type="eggNOG" id="COG2851">
    <property type="taxonomic scope" value="Bacteria"/>
</dbReference>
<keyword evidence="9" id="KW-1185">Reference proteome</keyword>
<evidence type="ECO:0000313" key="8">
    <source>
        <dbReference type="EMBL" id="ABR49351.1"/>
    </source>
</evidence>
<feature type="transmembrane region" description="Helical" evidence="6">
    <location>
        <begin position="22"/>
        <end position="43"/>
    </location>
</feature>
<evidence type="ECO:0000313" key="9">
    <source>
        <dbReference type="Proteomes" id="UP000001572"/>
    </source>
</evidence>
<dbReference type="NCBIfam" id="TIGR00784">
    <property type="entry name" value="citMHS"/>
    <property type="match status" value="1"/>
</dbReference>
<feature type="transmembrane region" description="Helical" evidence="6">
    <location>
        <begin position="139"/>
        <end position="158"/>
    </location>
</feature>
<dbReference type="PANTHER" id="PTHR30354">
    <property type="entry name" value="GNT FAMILY GLUCONATE TRANSPORTER"/>
    <property type="match status" value="1"/>
</dbReference>
<name>A6TT33_ALKMQ</name>
<keyword evidence="5 6" id="KW-0472">Membrane</keyword>
<gene>
    <name evidence="8" type="ordered locus">Amet_3213</name>
</gene>
<evidence type="ECO:0000259" key="7">
    <source>
        <dbReference type="Pfam" id="PF03600"/>
    </source>
</evidence>
<dbReference type="OrthoDB" id="5329450at2"/>
<dbReference type="GO" id="GO:0015128">
    <property type="term" value="F:gluconate transmembrane transporter activity"/>
    <property type="evidence" value="ECO:0007669"/>
    <property type="project" value="InterPro"/>
</dbReference>
<feature type="transmembrane region" description="Helical" evidence="6">
    <location>
        <begin position="256"/>
        <end position="274"/>
    </location>
</feature>
<feature type="domain" description="Citrate transporter-like" evidence="7">
    <location>
        <begin position="15"/>
        <end position="379"/>
    </location>
</feature>
<dbReference type="Proteomes" id="UP000001572">
    <property type="component" value="Chromosome"/>
</dbReference>
<dbReference type="EMBL" id="CP000724">
    <property type="protein sequence ID" value="ABR49351.1"/>
    <property type="molecule type" value="Genomic_DNA"/>
</dbReference>
<feature type="transmembrane region" description="Helical" evidence="6">
    <location>
        <begin position="94"/>
        <end position="127"/>
    </location>
</feature>
<proteinExistence type="predicted"/>
<dbReference type="InterPro" id="IPR003474">
    <property type="entry name" value="Glcn_transporter"/>
</dbReference>
<feature type="transmembrane region" description="Helical" evidence="6">
    <location>
        <begin position="178"/>
        <end position="199"/>
    </location>
</feature>
<dbReference type="PANTHER" id="PTHR30354:SF26">
    <property type="entry name" value="TRANSPORTER, PUTATIVE-RELATED"/>
    <property type="match status" value="1"/>
</dbReference>
<dbReference type="AlphaFoldDB" id="A6TT33"/>
<evidence type="ECO:0000256" key="6">
    <source>
        <dbReference type="SAM" id="Phobius"/>
    </source>
</evidence>
<comment type="subcellular location">
    <subcellularLocation>
        <location evidence="1">Membrane</location>
        <topology evidence="1">Multi-pass membrane protein</topology>
    </subcellularLocation>
</comment>
<dbReference type="KEGG" id="amt:Amet_3213"/>
<dbReference type="InterPro" id="IPR004680">
    <property type="entry name" value="Cit_transptr-like_dom"/>
</dbReference>
<feature type="transmembrane region" description="Helical" evidence="6">
    <location>
        <begin position="233"/>
        <end position="250"/>
    </location>
</feature>
<keyword evidence="2" id="KW-0813">Transport</keyword>
<evidence type="ECO:0000256" key="4">
    <source>
        <dbReference type="ARBA" id="ARBA00022989"/>
    </source>
</evidence>
<evidence type="ECO:0000256" key="2">
    <source>
        <dbReference type="ARBA" id="ARBA00022448"/>
    </source>
</evidence>